<evidence type="ECO:0000259" key="5">
    <source>
        <dbReference type="Pfam" id="PF08352"/>
    </source>
</evidence>
<gene>
    <name evidence="6" type="ORF">J2S43_004549</name>
</gene>
<name>A0ABT9MX68_9ACTN</name>
<dbReference type="InterPro" id="IPR050319">
    <property type="entry name" value="ABC_transp_ATP-bind"/>
</dbReference>
<feature type="domain" description="Oligopeptide/dipeptide ABC transporter C-terminal" evidence="5">
    <location>
        <begin position="20"/>
        <end position="60"/>
    </location>
</feature>
<protein>
    <submittedName>
        <fullName evidence="6">ABC-type dipeptide/oligopeptide/nickel transport system ATPase component</fullName>
    </submittedName>
</protein>
<reference evidence="6 7" key="1">
    <citation type="submission" date="2023-07" db="EMBL/GenBank/DDBJ databases">
        <title>Sequencing the genomes of 1000 actinobacteria strains.</title>
        <authorList>
            <person name="Klenk H.-P."/>
        </authorList>
    </citation>
    <scope>NUCLEOTIDE SEQUENCE [LARGE SCALE GENOMIC DNA]</scope>
    <source>
        <strain evidence="6 7">DSM 44710</strain>
    </source>
</reference>
<comment type="similarity">
    <text evidence="1">Belongs to the ABC transporter superfamily.</text>
</comment>
<keyword evidence="4" id="KW-0067">ATP-binding</keyword>
<dbReference type="InterPro" id="IPR027417">
    <property type="entry name" value="P-loop_NTPase"/>
</dbReference>
<dbReference type="EMBL" id="JAUSRA010000001">
    <property type="protein sequence ID" value="MDP9796037.1"/>
    <property type="molecule type" value="Genomic_DNA"/>
</dbReference>
<sequence length="74" mass="8255">MTVVRQIATRVAVRTNGTVVETGDRDTVFGEPRHEYTKRLLAAVPRINPEWEAARKRNAGAALGREGLHERACE</sequence>
<keyword evidence="7" id="KW-1185">Reference proteome</keyword>
<keyword evidence="2" id="KW-0813">Transport</keyword>
<dbReference type="PANTHER" id="PTHR43776">
    <property type="entry name" value="TRANSPORT ATP-BINDING PROTEIN"/>
    <property type="match status" value="1"/>
</dbReference>
<comment type="caution">
    <text evidence="6">The sequence shown here is derived from an EMBL/GenBank/DDBJ whole genome shotgun (WGS) entry which is preliminary data.</text>
</comment>
<evidence type="ECO:0000256" key="2">
    <source>
        <dbReference type="ARBA" id="ARBA00022448"/>
    </source>
</evidence>
<evidence type="ECO:0000256" key="1">
    <source>
        <dbReference type="ARBA" id="ARBA00005417"/>
    </source>
</evidence>
<dbReference type="Proteomes" id="UP001240984">
    <property type="component" value="Unassembled WGS sequence"/>
</dbReference>
<proteinExistence type="inferred from homology"/>
<dbReference type="PANTHER" id="PTHR43776:SF7">
    <property type="entry name" value="D,D-DIPEPTIDE TRANSPORT ATP-BINDING PROTEIN DDPF-RELATED"/>
    <property type="match status" value="1"/>
</dbReference>
<evidence type="ECO:0000256" key="3">
    <source>
        <dbReference type="ARBA" id="ARBA00022741"/>
    </source>
</evidence>
<dbReference type="RefSeq" id="WP_370881649.1">
    <property type="nucleotide sequence ID" value="NZ_JAUSRA010000001.1"/>
</dbReference>
<evidence type="ECO:0000313" key="6">
    <source>
        <dbReference type="EMBL" id="MDP9796037.1"/>
    </source>
</evidence>
<dbReference type="Pfam" id="PF08352">
    <property type="entry name" value="oligo_HPY"/>
    <property type="match status" value="1"/>
</dbReference>
<keyword evidence="3" id="KW-0547">Nucleotide-binding</keyword>
<accession>A0ABT9MX68</accession>
<evidence type="ECO:0000313" key="7">
    <source>
        <dbReference type="Proteomes" id="UP001240984"/>
    </source>
</evidence>
<organism evidence="6 7">
    <name type="scientific">Catenuloplanes nepalensis</name>
    <dbReference type="NCBI Taxonomy" id="587533"/>
    <lineage>
        <taxon>Bacteria</taxon>
        <taxon>Bacillati</taxon>
        <taxon>Actinomycetota</taxon>
        <taxon>Actinomycetes</taxon>
        <taxon>Micromonosporales</taxon>
        <taxon>Micromonosporaceae</taxon>
        <taxon>Catenuloplanes</taxon>
    </lineage>
</organism>
<dbReference type="Gene3D" id="3.40.50.300">
    <property type="entry name" value="P-loop containing nucleotide triphosphate hydrolases"/>
    <property type="match status" value="1"/>
</dbReference>
<dbReference type="InterPro" id="IPR013563">
    <property type="entry name" value="Oligopep_ABC_C"/>
</dbReference>
<evidence type="ECO:0000256" key="4">
    <source>
        <dbReference type="ARBA" id="ARBA00022840"/>
    </source>
</evidence>